<organism evidence="1 2">
    <name type="scientific">Hymenolepis diminuta</name>
    <name type="common">Rat tapeworm</name>
    <dbReference type="NCBI Taxonomy" id="6216"/>
    <lineage>
        <taxon>Eukaryota</taxon>
        <taxon>Metazoa</taxon>
        <taxon>Spiralia</taxon>
        <taxon>Lophotrochozoa</taxon>
        <taxon>Platyhelminthes</taxon>
        <taxon>Cestoda</taxon>
        <taxon>Eucestoda</taxon>
        <taxon>Cyclophyllidea</taxon>
        <taxon>Hymenolepididae</taxon>
        <taxon>Hymenolepis</taxon>
    </lineage>
</organism>
<accession>A0A564YQ84</accession>
<proteinExistence type="predicted"/>
<protein>
    <submittedName>
        <fullName evidence="1">Uncharacterized protein</fullName>
    </submittedName>
</protein>
<dbReference type="Proteomes" id="UP000321570">
    <property type="component" value="Unassembled WGS sequence"/>
</dbReference>
<keyword evidence="2" id="KW-1185">Reference proteome</keyword>
<dbReference type="AlphaFoldDB" id="A0A564YQ84"/>
<reference evidence="1 2" key="1">
    <citation type="submission" date="2019-07" db="EMBL/GenBank/DDBJ databases">
        <authorList>
            <person name="Jastrzebski P J."/>
            <person name="Paukszto L."/>
            <person name="Jastrzebski P J."/>
        </authorList>
    </citation>
    <scope>NUCLEOTIDE SEQUENCE [LARGE SCALE GENOMIC DNA]</scope>
    <source>
        <strain evidence="1 2">WMS-il1</strain>
    </source>
</reference>
<dbReference type="EMBL" id="CABIJS010000333">
    <property type="protein sequence ID" value="VUZ49452.1"/>
    <property type="molecule type" value="Genomic_DNA"/>
</dbReference>
<evidence type="ECO:0000313" key="2">
    <source>
        <dbReference type="Proteomes" id="UP000321570"/>
    </source>
</evidence>
<name>A0A564YQ84_HYMDI</name>
<sequence length="72" mass="8041">MGQSDGLCPVLTVWDRMRPVTPHLSLCFPSVLVMISPEFSTGAVAIRLLKHPFESSKILLPRRKSALIDGHW</sequence>
<evidence type="ECO:0000313" key="1">
    <source>
        <dbReference type="EMBL" id="VUZ49452.1"/>
    </source>
</evidence>
<gene>
    <name evidence="1" type="ORF">WMSIL1_LOCUS8494</name>
</gene>